<gene>
    <name evidence="1" type="ORF">V9T40_007132</name>
</gene>
<comment type="caution">
    <text evidence="1">The sequence shown here is derived from an EMBL/GenBank/DDBJ whole genome shotgun (WGS) entry which is preliminary data.</text>
</comment>
<evidence type="ECO:0000313" key="2">
    <source>
        <dbReference type="Proteomes" id="UP001367676"/>
    </source>
</evidence>
<evidence type="ECO:0000313" key="1">
    <source>
        <dbReference type="EMBL" id="KAK7605274.1"/>
    </source>
</evidence>
<name>A0AAN9TU01_9HEMI</name>
<dbReference type="AlphaFoldDB" id="A0AAN9TU01"/>
<sequence>MPSIVEDAEPQPVATTAPAASLGYTSMAPPAPIPHAPAPRYSVLLYTTENPHGTDYSKHIRGHYIRSPPKYIFAIDDRDAPL</sequence>
<reference evidence="1 2" key="1">
    <citation type="submission" date="2024-03" db="EMBL/GenBank/DDBJ databases">
        <title>Adaptation during the transition from Ophiocordyceps entomopathogen to insect associate is accompanied by gene loss and intensified selection.</title>
        <authorList>
            <person name="Ward C.M."/>
            <person name="Onetto C.A."/>
            <person name="Borneman A.R."/>
        </authorList>
    </citation>
    <scope>NUCLEOTIDE SEQUENCE [LARGE SCALE GENOMIC DNA]</scope>
    <source>
        <strain evidence="1">AWRI1</strain>
        <tissue evidence="1">Single Adult Female</tissue>
    </source>
</reference>
<protein>
    <submittedName>
        <fullName evidence="1">Uncharacterized protein</fullName>
    </submittedName>
</protein>
<accession>A0AAN9TU01</accession>
<dbReference type="Proteomes" id="UP001367676">
    <property type="component" value="Unassembled WGS sequence"/>
</dbReference>
<dbReference type="EMBL" id="JBBCAQ010000002">
    <property type="protein sequence ID" value="KAK7605274.1"/>
    <property type="molecule type" value="Genomic_DNA"/>
</dbReference>
<keyword evidence="2" id="KW-1185">Reference proteome</keyword>
<proteinExistence type="predicted"/>
<organism evidence="1 2">
    <name type="scientific">Parthenolecanium corni</name>
    <dbReference type="NCBI Taxonomy" id="536013"/>
    <lineage>
        <taxon>Eukaryota</taxon>
        <taxon>Metazoa</taxon>
        <taxon>Ecdysozoa</taxon>
        <taxon>Arthropoda</taxon>
        <taxon>Hexapoda</taxon>
        <taxon>Insecta</taxon>
        <taxon>Pterygota</taxon>
        <taxon>Neoptera</taxon>
        <taxon>Paraneoptera</taxon>
        <taxon>Hemiptera</taxon>
        <taxon>Sternorrhyncha</taxon>
        <taxon>Coccoidea</taxon>
        <taxon>Coccidae</taxon>
        <taxon>Parthenolecanium</taxon>
    </lineage>
</organism>